<gene>
    <name evidence="2" type="ORF">BN381_430039</name>
</gene>
<dbReference type="Proteomes" id="UP000018291">
    <property type="component" value="Unassembled WGS sequence"/>
</dbReference>
<evidence type="ECO:0000259" key="1">
    <source>
        <dbReference type="PROSITE" id="PS51186"/>
    </source>
</evidence>
<dbReference type="eggNOG" id="COG0456">
    <property type="taxonomic scope" value="Bacteria"/>
</dbReference>
<dbReference type="SUPFAM" id="SSF55729">
    <property type="entry name" value="Acyl-CoA N-acyltransferases (Nat)"/>
    <property type="match status" value="1"/>
</dbReference>
<organism evidence="2 3">
    <name type="scientific">Candidatus Neomicrothrix parvicella RN1</name>
    <dbReference type="NCBI Taxonomy" id="1229780"/>
    <lineage>
        <taxon>Bacteria</taxon>
        <taxon>Bacillati</taxon>
        <taxon>Actinomycetota</taxon>
        <taxon>Acidimicrobiia</taxon>
        <taxon>Acidimicrobiales</taxon>
        <taxon>Microthrixaceae</taxon>
        <taxon>Candidatus Neomicrothrix</taxon>
    </lineage>
</organism>
<dbReference type="STRING" id="1229780.BN381_430039"/>
<dbReference type="OrthoDB" id="3208058at2"/>
<protein>
    <recommendedName>
        <fullName evidence="1">N-acetyltransferase domain-containing protein</fullName>
    </recommendedName>
</protein>
<dbReference type="PANTHER" id="PTHR43617:SF31">
    <property type="entry name" value="MYCOTHIOL ACETYLTRANSFERASE"/>
    <property type="match status" value="1"/>
</dbReference>
<dbReference type="HOGENOM" id="CLU_087260_0_0_11"/>
<dbReference type="Gene3D" id="3.40.630.30">
    <property type="match status" value="1"/>
</dbReference>
<evidence type="ECO:0000313" key="2">
    <source>
        <dbReference type="EMBL" id="CCM64643.1"/>
    </source>
</evidence>
<dbReference type="EMBL" id="CANL01000038">
    <property type="protein sequence ID" value="CCM64643.1"/>
    <property type="molecule type" value="Genomic_DNA"/>
</dbReference>
<name>R4Z1N2_9ACTN</name>
<keyword evidence="3" id="KW-1185">Reference proteome</keyword>
<dbReference type="GO" id="GO:0008999">
    <property type="term" value="F:protein-N-terminal-alanine acetyltransferase activity"/>
    <property type="evidence" value="ECO:0007669"/>
    <property type="project" value="TreeGrafter"/>
</dbReference>
<dbReference type="PANTHER" id="PTHR43617">
    <property type="entry name" value="L-AMINO ACID N-ACETYLTRANSFERASE"/>
    <property type="match status" value="1"/>
</dbReference>
<dbReference type="PROSITE" id="PS51186">
    <property type="entry name" value="GNAT"/>
    <property type="match status" value="1"/>
</dbReference>
<evidence type="ECO:0000313" key="3">
    <source>
        <dbReference type="Proteomes" id="UP000018291"/>
    </source>
</evidence>
<accession>R4Z1N2</accession>
<dbReference type="GO" id="GO:0010125">
    <property type="term" value="P:mycothiol biosynthetic process"/>
    <property type="evidence" value="ECO:0007669"/>
    <property type="project" value="TreeGrafter"/>
</dbReference>
<dbReference type="InterPro" id="IPR016181">
    <property type="entry name" value="Acyl_CoA_acyltransferase"/>
</dbReference>
<dbReference type="RefSeq" id="WP_012228859.1">
    <property type="nucleotide sequence ID" value="NZ_HG422565.1"/>
</dbReference>
<dbReference type="GO" id="GO:0035447">
    <property type="term" value="F:mycothiol synthase activity"/>
    <property type="evidence" value="ECO:0007669"/>
    <property type="project" value="TreeGrafter"/>
</dbReference>
<feature type="domain" description="N-acetyltransferase" evidence="1">
    <location>
        <begin position="89"/>
        <end position="262"/>
    </location>
</feature>
<reference evidence="2 3" key="1">
    <citation type="journal article" date="2013" name="ISME J.">
        <title>Metabolic model for the filamentous 'Candidatus Microthrix parvicella' based on genomic and metagenomic analyses.</title>
        <authorList>
            <person name="Jon McIlroy S."/>
            <person name="Kristiansen R."/>
            <person name="Albertsen M."/>
            <person name="Michael Karst S."/>
            <person name="Rossetti S."/>
            <person name="Lund Nielsen J."/>
            <person name="Tandoi V."/>
            <person name="James Seviour R."/>
            <person name="Nielsen P.H."/>
        </authorList>
    </citation>
    <scope>NUCLEOTIDE SEQUENCE [LARGE SCALE GENOMIC DNA]</scope>
    <source>
        <strain evidence="2 3">RN1</strain>
    </source>
</reference>
<dbReference type="InterPro" id="IPR000182">
    <property type="entry name" value="GNAT_dom"/>
</dbReference>
<proteinExistence type="predicted"/>
<comment type="caution">
    <text evidence="2">The sequence shown here is derived from an EMBL/GenBank/DDBJ whole genome shotgun (WGS) entry which is preliminary data.</text>
</comment>
<dbReference type="CDD" id="cd04301">
    <property type="entry name" value="NAT_SF"/>
    <property type="match status" value="1"/>
</dbReference>
<dbReference type="AlphaFoldDB" id="R4Z1N2"/>
<sequence>MGPITRTEERTDSGLRVSYPAIAWDQPEQAAGVTADLRELANDGGEIQWWIEAPPEVVERVAAKAGWVRLRTLVQLRRPLPMEAPPPIPGLRTFDPDRDVDAWLELNNQAFSWHPEQGHQNHAGMAATLTAAWVDLDGFFVVDAAQFEAATIQDGTRPPNTTHALAGFCWTKFHPATSATDASGADVALGEVYVIATAPSARGRGLGQALVQAGMDHQYRVRGAEQAMLWTESDNTGALKLYERLGYTVHHTNVAYGPGAGS</sequence>
<dbReference type="Pfam" id="PF00583">
    <property type="entry name" value="Acetyltransf_1"/>
    <property type="match status" value="1"/>
</dbReference>
<dbReference type="InterPro" id="IPR050276">
    <property type="entry name" value="MshD_Acetyltransferase"/>
</dbReference>